<gene>
    <name evidence="1" type="ORF">PoB_006976800</name>
</gene>
<evidence type="ECO:0000313" key="1">
    <source>
        <dbReference type="EMBL" id="GFO43263.1"/>
    </source>
</evidence>
<reference evidence="1 2" key="1">
    <citation type="journal article" date="2021" name="Elife">
        <title>Chloroplast acquisition without the gene transfer in kleptoplastic sea slugs, Plakobranchus ocellatus.</title>
        <authorList>
            <person name="Maeda T."/>
            <person name="Takahashi S."/>
            <person name="Yoshida T."/>
            <person name="Shimamura S."/>
            <person name="Takaki Y."/>
            <person name="Nagai Y."/>
            <person name="Toyoda A."/>
            <person name="Suzuki Y."/>
            <person name="Arimoto A."/>
            <person name="Ishii H."/>
            <person name="Satoh N."/>
            <person name="Nishiyama T."/>
            <person name="Hasebe M."/>
            <person name="Maruyama T."/>
            <person name="Minagawa J."/>
            <person name="Obokata J."/>
            <person name="Shigenobu S."/>
        </authorList>
    </citation>
    <scope>NUCLEOTIDE SEQUENCE [LARGE SCALE GENOMIC DNA]</scope>
</reference>
<dbReference type="Proteomes" id="UP000735302">
    <property type="component" value="Unassembled WGS sequence"/>
</dbReference>
<protein>
    <submittedName>
        <fullName evidence="1">Uncharacterized protein</fullName>
    </submittedName>
</protein>
<dbReference type="AlphaFoldDB" id="A0AAV4DG52"/>
<comment type="caution">
    <text evidence="1">The sequence shown here is derived from an EMBL/GenBank/DDBJ whole genome shotgun (WGS) entry which is preliminary data.</text>
</comment>
<dbReference type="EMBL" id="BLXT01007857">
    <property type="protein sequence ID" value="GFO43263.1"/>
    <property type="molecule type" value="Genomic_DNA"/>
</dbReference>
<name>A0AAV4DG52_9GAST</name>
<sequence length="88" mass="9504">MGMRIKCTLVLGCHGSLKEERVSTNSGLQTVFTGKLCSLERHRSNIVRNGRWHTASVPALKFSGAFCVAGISSRSPQAYRAPKSLASP</sequence>
<keyword evidence="2" id="KW-1185">Reference proteome</keyword>
<evidence type="ECO:0000313" key="2">
    <source>
        <dbReference type="Proteomes" id="UP000735302"/>
    </source>
</evidence>
<accession>A0AAV4DG52</accession>
<organism evidence="1 2">
    <name type="scientific">Plakobranchus ocellatus</name>
    <dbReference type="NCBI Taxonomy" id="259542"/>
    <lineage>
        <taxon>Eukaryota</taxon>
        <taxon>Metazoa</taxon>
        <taxon>Spiralia</taxon>
        <taxon>Lophotrochozoa</taxon>
        <taxon>Mollusca</taxon>
        <taxon>Gastropoda</taxon>
        <taxon>Heterobranchia</taxon>
        <taxon>Euthyneura</taxon>
        <taxon>Panpulmonata</taxon>
        <taxon>Sacoglossa</taxon>
        <taxon>Placobranchoidea</taxon>
        <taxon>Plakobranchidae</taxon>
        <taxon>Plakobranchus</taxon>
    </lineage>
</organism>
<proteinExistence type="predicted"/>